<gene>
    <name evidence="2" type="ORF">MON38_06555</name>
</gene>
<sequence length="169" mass="17982">MGLKRVLSKGIAGVALLALAAACSHSNEPVQEPGHPAIARPAVSPPVRAVVAVPALLSLSVDALARKLGPPQPIPSSVQALLSQLPSAEPSDSLQFFRYRSLDVLVSYDAGTRRFNDLLLLGSNEDLLMQRAGLSAEASNYLLLPVFHARRPTQMLGLRVVPLDPKPLQ</sequence>
<dbReference type="AlphaFoldDB" id="A0A9X2AHX7"/>
<evidence type="ECO:0000256" key="1">
    <source>
        <dbReference type="SAM" id="SignalP"/>
    </source>
</evidence>
<dbReference type="EMBL" id="JALBGC010000002">
    <property type="protein sequence ID" value="MCI1187074.1"/>
    <property type="molecule type" value="Genomic_DNA"/>
</dbReference>
<keyword evidence="3" id="KW-1185">Reference proteome</keyword>
<dbReference type="PROSITE" id="PS51257">
    <property type="entry name" value="PROKAR_LIPOPROTEIN"/>
    <property type="match status" value="1"/>
</dbReference>
<name>A0A9X2AHX7_9BACT</name>
<keyword evidence="1" id="KW-0732">Signal</keyword>
<protein>
    <submittedName>
        <fullName evidence="2">Uncharacterized protein</fullName>
    </submittedName>
</protein>
<dbReference type="RefSeq" id="WP_241935356.1">
    <property type="nucleotide sequence ID" value="NZ_JALBGC010000002.1"/>
</dbReference>
<evidence type="ECO:0000313" key="2">
    <source>
        <dbReference type="EMBL" id="MCI1187074.1"/>
    </source>
</evidence>
<feature type="chain" id="PRO_5040897326" evidence="1">
    <location>
        <begin position="21"/>
        <end position="169"/>
    </location>
</feature>
<feature type="signal peptide" evidence="1">
    <location>
        <begin position="1"/>
        <end position="20"/>
    </location>
</feature>
<comment type="caution">
    <text evidence="2">The sequence shown here is derived from an EMBL/GenBank/DDBJ whole genome shotgun (WGS) entry which is preliminary data.</text>
</comment>
<dbReference type="Proteomes" id="UP001139193">
    <property type="component" value="Unassembled WGS sequence"/>
</dbReference>
<reference evidence="2" key="1">
    <citation type="submission" date="2022-03" db="EMBL/GenBank/DDBJ databases">
        <title>Bacterial whole genome sequence for Hymenobacter sp. DH14.</title>
        <authorList>
            <person name="Le V."/>
        </authorList>
    </citation>
    <scope>NUCLEOTIDE SEQUENCE</scope>
    <source>
        <strain evidence="2">DH14</strain>
    </source>
</reference>
<accession>A0A9X2AHX7</accession>
<organism evidence="2 3">
    <name type="scientific">Hymenobacter cyanobacteriorum</name>
    <dbReference type="NCBI Taxonomy" id="2926463"/>
    <lineage>
        <taxon>Bacteria</taxon>
        <taxon>Pseudomonadati</taxon>
        <taxon>Bacteroidota</taxon>
        <taxon>Cytophagia</taxon>
        <taxon>Cytophagales</taxon>
        <taxon>Hymenobacteraceae</taxon>
        <taxon>Hymenobacter</taxon>
    </lineage>
</organism>
<evidence type="ECO:0000313" key="3">
    <source>
        <dbReference type="Proteomes" id="UP001139193"/>
    </source>
</evidence>
<proteinExistence type="predicted"/>